<sequence>MELIRDNRSKRRLQQKKRAIQLRCVSIEYVVLSVRKIFLFKTWACTKHPSMNTKLERLLMA</sequence>
<dbReference type="AlphaFoldDB" id="A0A8H7YQA5"/>
<dbReference type="Proteomes" id="UP000670092">
    <property type="component" value="Unassembled WGS sequence"/>
</dbReference>
<evidence type="ECO:0000313" key="1">
    <source>
        <dbReference type="EMBL" id="KAG5296529.1"/>
    </source>
</evidence>
<comment type="caution">
    <text evidence="1">The sequence shown here is derived from an EMBL/GenBank/DDBJ whole genome shotgun (WGS) entry which is preliminary data.</text>
</comment>
<dbReference type="EMBL" id="JAEVHI010000003">
    <property type="protein sequence ID" value="KAG5296529.1"/>
    <property type="molecule type" value="Genomic_DNA"/>
</dbReference>
<proteinExistence type="predicted"/>
<protein>
    <submittedName>
        <fullName evidence="1">Uncharacterized protein</fullName>
    </submittedName>
</protein>
<accession>A0A8H7YQA5</accession>
<reference evidence="1 2" key="1">
    <citation type="submission" date="2021-01" db="EMBL/GenBank/DDBJ databases">
        <title>Chromosome-level genome assembly of a human fungal pathogen reveals clustering of transcriptionally co-regulated genes.</title>
        <authorList>
            <person name="Voorhies M."/>
            <person name="Cohen S."/>
            <person name="Shea T.P."/>
            <person name="Petrus S."/>
            <person name="Munoz J.F."/>
            <person name="Poplawski S."/>
            <person name="Goldman W.E."/>
            <person name="Michael T."/>
            <person name="Cuomo C.A."/>
            <person name="Sil A."/>
            <person name="Beyhan S."/>
        </authorList>
    </citation>
    <scope>NUCLEOTIDE SEQUENCE [LARGE SCALE GENOMIC DNA]</scope>
    <source>
        <strain evidence="1 2">G184AR</strain>
    </source>
</reference>
<dbReference type="VEuPathDB" id="FungiDB:I7I52_07263"/>
<name>A0A8H7YQA5_AJECA</name>
<organism evidence="1 2">
    <name type="scientific">Ajellomyces capsulatus</name>
    <name type="common">Darling's disease fungus</name>
    <name type="synonym">Histoplasma capsulatum</name>
    <dbReference type="NCBI Taxonomy" id="5037"/>
    <lineage>
        <taxon>Eukaryota</taxon>
        <taxon>Fungi</taxon>
        <taxon>Dikarya</taxon>
        <taxon>Ascomycota</taxon>
        <taxon>Pezizomycotina</taxon>
        <taxon>Eurotiomycetes</taxon>
        <taxon>Eurotiomycetidae</taxon>
        <taxon>Onygenales</taxon>
        <taxon>Ajellomycetaceae</taxon>
        <taxon>Histoplasma</taxon>
    </lineage>
</organism>
<evidence type="ECO:0000313" key="2">
    <source>
        <dbReference type="Proteomes" id="UP000670092"/>
    </source>
</evidence>
<gene>
    <name evidence="1" type="ORF">I7I52_07263</name>
</gene>